<dbReference type="RefSeq" id="WP_227421971.1">
    <property type="nucleotide sequence ID" value="NZ_JABBNT010000015.1"/>
</dbReference>
<evidence type="ECO:0000313" key="1">
    <source>
        <dbReference type="EMBL" id="NMM46755.1"/>
    </source>
</evidence>
<protein>
    <recommendedName>
        <fullName evidence="3">DUF5801 domain-containing protein</fullName>
    </recommendedName>
</protein>
<accession>A0A7Y0E3V4</accession>
<dbReference type="AlphaFoldDB" id="A0A7Y0E3V4"/>
<organism evidence="1 2">
    <name type="scientific">Pacificispira spongiicola</name>
    <dbReference type="NCBI Taxonomy" id="2729598"/>
    <lineage>
        <taxon>Bacteria</taxon>
        <taxon>Pseudomonadati</taxon>
        <taxon>Pseudomonadota</taxon>
        <taxon>Alphaproteobacteria</taxon>
        <taxon>Rhodospirillales</taxon>
        <taxon>Rhodospirillaceae</taxon>
        <taxon>Pacificispira</taxon>
    </lineage>
</organism>
<evidence type="ECO:0000313" key="2">
    <source>
        <dbReference type="Proteomes" id="UP000539372"/>
    </source>
</evidence>
<evidence type="ECO:0008006" key="3">
    <source>
        <dbReference type="Google" id="ProtNLM"/>
    </source>
</evidence>
<sequence>TPDAEALAEKDFDQDVIDGLADAQITQSFGVDIVDDVPVATVNELTTGEPTILTGRIDTETYDDPETGFTVSGRQIDGNGQLTVLSGENISVGNSTAGPGFGVKATPESGVEGQLGYDPTEAISEEVVIDFDYDVTGFSFTVANLYNNEFNQGEGVEEGHWAAYKDGNLVAEGDFTANIGTNQGSYDIELPEGVTIDQLVFTANEYAQGIPDGEDGQTTTVDSSDYWITGIDFSYVDPQGGGTGGEEVTGQTVVLDEDDLSDGSDTDKEGLSAEGDLNLAGEDLISIDYGADGPADGAPTALQYGDLDFSFDISSLPTDLTSNGDAITFTQVDGVLTATADAGGANERPVFTVTLNPDATYTFELQDQLDHAVATAEDVLSIGFTIQGVPKDGVEGTDYDLDPAVLDGLVFNHDFAVQIVDDVPVAVDDNAGSIDEGQSVSGSVMTNDTEGADGATVTEVSYTDANGQPATAVVDPVNGATVTT</sequence>
<comment type="caution">
    <text evidence="1">The sequence shown here is derived from an EMBL/GenBank/DDBJ whole genome shotgun (WGS) entry which is preliminary data.</text>
</comment>
<gene>
    <name evidence="1" type="ORF">HH303_19895</name>
</gene>
<dbReference type="EMBL" id="JABBNT010000015">
    <property type="protein sequence ID" value="NMM46755.1"/>
    <property type="molecule type" value="Genomic_DNA"/>
</dbReference>
<proteinExistence type="predicted"/>
<feature type="non-terminal residue" evidence="1">
    <location>
        <position position="1"/>
    </location>
</feature>
<name>A0A7Y0E3V4_9PROT</name>
<dbReference type="Proteomes" id="UP000539372">
    <property type="component" value="Unassembled WGS sequence"/>
</dbReference>
<feature type="non-terminal residue" evidence="1">
    <location>
        <position position="484"/>
    </location>
</feature>
<keyword evidence="2" id="KW-1185">Reference proteome</keyword>
<reference evidence="1 2" key="1">
    <citation type="submission" date="2020-04" db="EMBL/GenBank/DDBJ databases">
        <title>Rhodospirillaceae bacterium KN72 isolated from deep sea.</title>
        <authorList>
            <person name="Zhang D.-C."/>
        </authorList>
    </citation>
    <scope>NUCLEOTIDE SEQUENCE [LARGE SCALE GENOMIC DNA]</scope>
    <source>
        <strain evidence="1 2">KN72</strain>
    </source>
</reference>